<dbReference type="InterPro" id="IPR027275">
    <property type="entry name" value="PRC-brl_dom"/>
</dbReference>
<dbReference type="SUPFAM" id="SSF50346">
    <property type="entry name" value="PRC-barrel domain"/>
    <property type="match status" value="1"/>
</dbReference>
<dbReference type="SUPFAM" id="SSF158791">
    <property type="entry name" value="MgtE N-terminal domain-like"/>
    <property type="match status" value="1"/>
</dbReference>
<sequence>MNEVKVLADFFFSRMEGKPIIDAAGRRLGKVKDVVILWDGVTPRVTSIKFQNRQQGLLPVELISSFGDDGLRLAVDADHLLTKPLLDNELYVGRWLLDKQIIDLKGSKLVRVNDITLSWVAHEDKRTLVLVAVDIGVRGLFRRLGLEFLVAKWSNHFIGLQYIKPLEVRTSKLQLNRDKEQLEQLHPADIADLIEEMDYKSRAGFIKSLDLEQAGEAISEMGLDSQVEVIAQMDVDHASDILEEMPRDEVANILSEMPQEKTEEILSLMATEEAKEVRELMEYPEDTAGGLMTTEYICLSPHLTADQAIKLLREMAIGAETIYYLYIVDEKEKLLGVMSLRELILASPDSSLESVMEDKVILVRPYDDHRKVAETISKYGLLAVPVADDDGTMLGIVTVDDILQLLMPERSGFDAGLLFRGSKLASRRW</sequence>
<dbReference type="InterPro" id="IPR038076">
    <property type="entry name" value="MgtE_N_sf"/>
</dbReference>
<keyword evidence="1" id="KW-0129">CBS domain</keyword>
<dbReference type="InterPro" id="IPR011033">
    <property type="entry name" value="PRC_barrel-like_sf"/>
</dbReference>
<feature type="domain" description="CBS" evidence="2">
    <location>
        <begin position="356"/>
        <end position="412"/>
    </location>
</feature>
<dbReference type="PROSITE" id="PS51371">
    <property type="entry name" value="CBS"/>
    <property type="match status" value="2"/>
</dbReference>
<dbReference type="PANTHER" id="PTHR43773:SF1">
    <property type="entry name" value="MAGNESIUM TRANSPORTER MGTE"/>
    <property type="match status" value="1"/>
</dbReference>
<dbReference type="KEGG" id="mana:MAMMFC1_01035"/>
<feature type="domain" description="CBS" evidence="2">
    <location>
        <begin position="292"/>
        <end position="354"/>
    </location>
</feature>
<evidence type="ECO:0000313" key="3">
    <source>
        <dbReference type="EMBL" id="BBB90387.1"/>
    </source>
</evidence>
<dbReference type="GO" id="GO:0016020">
    <property type="term" value="C:membrane"/>
    <property type="evidence" value="ECO:0007669"/>
    <property type="project" value="InterPro"/>
</dbReference>
<keyword evidence="4" id="KW-1185">Reference proteome</keyword>
<evidence type="ECO:0000259" key="2">
    <source>
        <dbReference type="PROSITE" id="PS51371"/>
    </source>
</evidence>
<dbReference type="Gene3D" id="3.10.580.10">
    <property type="entry name" value="CBS-domain"/>
    <property type="match status" value="1"/>
</dbReference>
<dbReference type="CDD" id="cd04606">
    <property type="entry name" value="CBS_pair_Mg_transporter"/>
    <property type="match status" value="1"/>
</dbReference>
<accession>A0A348AH39</accession>
<dbReference type="Pfam" id="PF03448">
    <property type="entry name" value="MgtE_N"/>
    <property type="match status" value="1"/>
</dbReference>
<dbReference type="GO" id="GO:0015095">
    <property type="term" value="F:magnesium ion transmembrane transporter activity"/>
    <property type="evidence" value="ECO:0007669"/>
    <property type="project" value="InterPro"/>
</dbReference>
<evidence type="ECO:0000313" key="4">
    <source>
        <dbReference type="Proteomes" id="UP000276437"/>
    </source>
</evidence>
<dbReference type="OrthoDB" id="9790355at2"/>
<dbReference type="SUPFAM" id="SSF54631">
    <property type="entry name" value="CBS-domain pair"/>
    <property type="match status" value="1"/>
</dbReference>
<dbReference type="Pfam" id="PF00571">
    <property type="entry name" value="CBS"/>
    <property type="match status" value="2"/>
</dbReference>
<dbReference type="EMBL" id="AP018449">
    <property type="protein sequence ID" value="BBB90387.1"/>
    <property type="molecule type" value="Genomic_DNA"/>
</dbReference>
<dbReference type="SMART" id="SM00924">
    <property type="entry name" value="MgtE_N"/>
    <property type="match status" value="1"/>
</dbReference>
<dbReference type="InterPro" id="IPR006668">
    <property type="entry name" value="Mg_transptr_MgtE_intracell_dom"/>
</dbReference>
<evidence type="ECO:0000256" key="1">
    <source>
        <dbReference type="PROSITE-ProRule" id="PRU00703"/>
    </source>
</evidence>
<dbReference type="RefSeq" id="WP_126307059.1">
    <property type="nucleotide sequence ID" value="NZ_AP018449.1"/>
</dbReference>
<dbReference type="InterPro" id="IPR046342">
    <property type="entry name" value="CBS_dom_sf"/>
</dbReference>
<dbReference type="AlphaFoldDB" id="A0A348AH39"/>
<dbReference type="Pfam" id="PF05239">
    <property type="entry name" value="PRC"/>
    <property type="match status" value="1"/>
</dbReference>
<dbReference type="InterPro" id="IPR006669">
    <property type="entry name" value="MgtE_transporter"/>
</dbReference>
<reference evidence="3 4" key="1">
    <citation type="journal article" date="2018" name="Int. J. Syst. Evol. Microbiol.">
        <title>Methylomusa anaerophila gen. nov., sp. nov., an anaerobic methanol-utilizing bacterium isolated from a microbial fuel cell.</title>
        <authorList>
            <person name="Amano N."/>
            <person name="Yamamuro A."/>
            <person name="Miyahara M."/>
            <person name="Kouzuma A."/>
            <person name="Abe T."/>
            <person name="Watanabe K."/>
        </authorList>
    </citation>
    <scope>NUCLEOTIDE SEQUENCE [LARGE SCALE GENOMIC DNA]</scope>
    <source>
        <strain evidence="3 4">MMFC1</strain>
    </source>
</reference>
<organism evidence="3 4">
    <name type="scientific">Methylomusa anaerophila</name>
    <dbReference type="NCBI Taxonomy" id="1930071"/>
    <lineage>
        <taxon>Bacteria</taxon>
        <taxon>Bacillati</taxon>
        <taxon>Bacillota</taxon>
        <taxon>Negativicutes</taxon>
        <taxon>Selenomonadales</taxon>
        <taxon>Sporomusaceae</taxon>
        <taxon>Methylomusa</taxon>
    </lineage>
</organism>
<dbReference type="Gene3D" id="1.25.60.10">
    <property type="entry name" value="MgtE N-terminal domain-like"/>
    <property type="match status" value="1"/>
</dbReference>
<proteinExistence type="predicted"/>
<name>A0A348AH39_9FIRM</name>
<dbReference type="PANTHER" id="PTHR43773">
    <property type="entry name" value="MAGNESIUM TRANSPORTER MGTE"/>
    <property type="match status" value="1"/>
</dbReference>
<dbReference type="InterPro" id="IPR000644">
    <property type="entry name" value="CBS_dom"/>
</dbReference>
<protein>
    <submittedName>
        <fullName evidence="3">Magnesium transporter MgtE</fullName>
    </submittedName>
</protein>
<dbReference type="SMART" id="SM00116">
    <property type="entry name" value="CBS"/>
    <property type="match status" value="2"/>
</dbReference>
<gene>
    <name evidence="3" type="ORF">MAMMFC1_01035</name>
</gene>
<dbReference type="Proteomes" id="UP000276437">
    <property type="component" value="Chromosome"/>
</dbReference>